<dbReference type="PANTHER" id="PTHR43802:SF1">
    <property type="entry name" value="IP11341P-RELATED"/>
    <property type="match status" value="1"/>
</dbReference>
<dbReference type="Proteomes" id="UP001595444">
    <property type="component" value="Unassembled WGS sequence"/>
</dbReference>
<evidence type="ECO:0000256" key="1">
    <source>
        <dbReference type="ARBA" id="ARBA00005254"/>
    </source>
</evidence>
<comment type="caution">
    <text evidence="2">The sequence shown here is derived from an EMBL/GenBank/DDBJ whole genome shotgun (WGS) entry which is preliminary data.</text>
</comment>
<dbReference type="EMBL" id="JBHRSL010000028">
    <property type="protein sequence ID" value="MFC3053789.1"/>
    <property type="molecule type" value="Genomic_DNA"/>
</dbReference>
<dbReference type="Gene3D" id="3.90.226.10">
    <property type="entry name" value="2-enoyl-CoA Hydratase, Chain A, domain 1"/>
    <property type="match status" value="1"/>
</dbReference>
<dbReference type="Pfam" id="PF00378">
    <property type="entry name" value="ECH_1"/>
    <property type="match status" value="1"/>
</dbReference>
<reference evidence="3" key="1">
    <citation type="journal article" date="2019" name="Int. J. Syst. Evol. Microbiol.">
        <title>The Global Catalogue of Microorganisms (GCM) 10K type strain sequencing project: providing services to taxonomists for standard genome sequencing and annotation.</title>
        <authorList>
            <consortium name="The Broad Institute Genomics Platform"/>
            <consortium name="The Broad Institute Genome Sequencing Center for Infectious Disease"/>
            <person name="Wu L."/>
            <person name="Ma J."/>
        </authorList>
    </citation>
    <scope>NUCLEOTIDE SEQUENCE [LARGE SCALE GENOMIC DNA]</scope>
    <source>
        <strain evidence="3">KCTC 62164</strain>
    </source>
</reference>
<dbReference type="RefSeq" id="WP_194214395.1">
    <property type="nucleotide sequence ID" value="NZ_CP061205.1"/>
</dbReference>
<dbReference type="PANTHER" id="PTHR43802">
    <property type="entry name" value="ENOYL-COA HYDRATASE"/>
    <property type="match status" value="1"/>
</dbReference>
<gene>
    <name evidence="2" type="ORF">ACFOKA_17955</name>
</gene>
<accession>A0ABV7DAV4</accession>
<protein>
    <submittedName>
        <fullName evidence="2">Enoyl-CoA hydratase/isomerase family protein</fullName>
    </submittedName>
</protein>
<dbReference type="CDD" id="cd06558">
    <property type="entry name" value="crotonase-like"/>
    <property type="match status" value="1"/>
</dbReference>
<comment type="similarity">
    <text evidence="1">Belongs to the enoyl-CoA hydratase/isomerase family.</text>
</comment>
<dbReference type="InterPro" id="IPR001753">
    <property type="entry name" value="Enoyl-CoA_hydra/iso"/>
</dbReference>
<organism evidence="2 3">
    <name type="scientific">Kordiimonas pumila</name>
    <dbReference type="NCBI Taxonomy" id="2161677"/>
    <lineage>
        <taxon>Bacteria</taxon>
        <taxon>Pseudomonadati</taxon>
        <taxon>Pseudomonadota</taxon>
        <taxon>Alphaproteobacteria</taxon>
        <taxon>Kordiimonadales</taxon>
        <taxon>Kordiimonadaceae</taxon>
        <taxon>Kordiimonas</taxon>
    </lineage>
</organism>
<dbReference type="SUPFAM" id="SSF52096">
    <property type="entry name" value="ClpP/crotonase"/>
    <property type="match status" value="1"/>
</dbReference>
<keyword evidence="3" id="KW-1185">Reference proteome</keyword>
<dbReference type="InterPro" id="IPR029045">
    <property type="entry name" value="ClpP/crotonase-like_dom_sf"/>
</dbReference>
<evidence type="ECO:0000313" key="2">
    <source>
        <dbReference type="EMBL" id="MFC3053789.1"/>
    </source>
</evidence>
<proteinExistence type="inferred from homology"/>
<sequence length="251" mass="26692">MTAFNSNHDIVANEKALMQSGVRDNVGFLILNRPEKRNAMSAEMYDLFNEAMRSHQENTDVNAILIAANGPAFCAGGDLDMISKAKSGVIDANKLDLDFLQPGVITKPIVCGVTGPCVGEGFAMVLASDLVVCGTSARFALPEVALGIPPVDIPLLAARRLGANYILEALLTGNWKDAQWADKVGLVNEVVSDEMVRDTAFILASKIASAPVSSVALVKSLVYEARVPGGASALRKHGAEIRTQIRESARN</sequence>
<name>A0ABV7DAV4_9PROT</name>
<evidence type="ECO:0000313" key="3">
    <source>
        <dbReference type="Proteomes" id="UP001595444"/>
    </source>
</evidence>